<dbReference type="InterPro" id="IPR057465">
    <property type="entry name" value="CERK_PH"/>
</dbReference>
<organism evidence="2 3">
    <name type="scientific">Candidula unifasciata</name>
    <dbReference type="NCBI Taxonomy" id="100452"/>
    <lineage>
        <taxon>Eukaryota</taxon>
        <taxon>Metazoa</taxon>
        <taxon>Spiralia</taxon>
        <taxon>Lophotrochozoa</taxon>
        <taxon>Mollusca</taxon>
        <taxon>Gastropoda</taxon>
        <taxon>Heterobranchia</taxon>
        <taxon>Euthyneura</taxon>
        <taxon>Panpulmonata</taxon>
        <taxon>Eupulmonata</taxon>
        <taxon>Stylommatophora</taxon>
        <taxon>Helicina</taxon>
        <taxon>Helicoidea</taxon>
        <taxon>Geomitridae</taxon>
        <taxon>Candidula</taxon>
    </lineage>
</organism>
<dbReference type="InterPro" id="IPR016064">
    <property type="entry name" value="NAD/diacylglycerol_kinase_sf"/>
</dbReference>
<feature type="domain" description="DAGKc" evidence="1">
    <location>
        <begin position="152"/>
        <end position="301"/>
    </location>
</feature>
<dbReference type="GO" id="GO:0001729">
    <property type="term" value="F:ceramide kinase activity"/>
    <property type="evidence" value="ECO:0007669"/>
    <property type="project" value="TreeGrafter"/>
</dbReference>
<dbReference type="PROSITE" id="PS50146">
    <property type="entry name" value="DAGK"/>
    <property type="match status" value="1"/>
</dbReference>
<dbReference type="Gene3D" id="2.60.200.40">
    <property type="match status" value="1"/>
</dbReference>
<dbReference type="PANTHER" id="PTHR12358">
    <property type="entry name" value="SPHINGOSINE KINASE"/>
    <property type="match status" value="1"/>
</dbReference>
<dbReference type="InterPro" id="IPR050187">
    <property type="entry name" value="Lipid_Phosphate_FormReg"/>
</dbReference>
<dbReference type="Proteomes" id="UP000678393">
    <property type="component" value="Unassembled WGS sequence"/>
</dbReference>
<dbReference type="SMART" id="SM00046">
    <property type="entry name" value="DAGKc"/>
    <property type="match status" value="1"/>
</dbReference>
<proteinExistence type="predicted"/>
<dbReference type="Gene3D" id="3.40.50.10330">
    <property type="entry name" value="Probable inorganic polyphosphate/atp-NAD kinase, domain 1"/>
    <property type="match status" value="1"/>
</dbReference>
<protein>
    <recommendedName>
        <fullName evidence="1">DAGKc domain-containing protein</fullName>
    </recommendedName>
</protein>
<evidence type="ECO:0000259" key="1">
    <source>
        <dbReference type="PROSITE" id="PS50146"/>
    </source>
</evidence>
<dbReference type="Pfam" id="PF19280">
    <property type="entry name" value="CERK_C"/>
    <property type="match status" value="1"/>
</dbReference>
<dbReference type="AlphaFoldDB" id="A0A8S3YIH5"/>
<keyword evidence="3" id="KW-1185">Reference proteome</keyword>
<dbReference type="OrthoDB" id="530923at2759"/>
<dbReference type="InterPro" id="IPR001206">
    <property type="entry name" value="Diacylglycerol_kinase_cat_dom"/>
</dbReference>
<dbReference type="Pfam" id="PF00781">
    <property type="entry name" value="DAGK_cat"/>
    <property type="match status" value="1"/>
</dbReference>
<dbReference type="InterPro" id="IPR017438">
    <property type="entry name" value="ATP-NAD_kinase_N"/>
</dbReference>
<evidence type="ECO:0000313" key="3">
    <source>
        <dbReference type="Proteomes" id="UP000678393"/>
    </source>
</evidence>
<dbReference type="PANTHER" id="PTHR12358:SF111">
    <property type="entry name" value="CERAMIDE KINASE, ISOFORM A"/>
    <property type="match status" value="1"/>
</dbReference>
<dbReference type="InterPro" id="IPR045363">
    <property type="entry name" value="CERK_C"/>
</dbReference>
<dbReference type="GO" id="GO:0006672">
    <property type="term" value="P:ceramide metabolic process"/>
    <property type="evidence" value="ECO:0007669"/>
    <property type="project" value="TreeGrafter"/>
</dbReference>
<evidence type="ECO:0000313" key="2">
    <source>
        <dbReference type="EMBL" id="CAG5117023.1"/>
    </source>
</evidence>
<accession>A0A8S3YIH5</accession>
<dbReference type="SUPFAM" id="SSF111331">
    <property type="entry name" value="NAD kinase/diacylglycerol kinase-like"/>
    <property type="match status" value="1"/>
</dbReference>
<sequence>MAASSAGPEFGENIILETGLEYTQKPAHVYLTSSRLIIEHRLESTSRDGNLEAGPSTDLRCLIIHLQEVVAVRADNPCSTRGKTSQLKHQQKPCLLQDDRTSQTSSFTLYVIKRISKHRWRHKSCQFVCHDYGTCQIWVDKINELLKNPEWRRPKRLLVFINPFGGKKRAVKIFQDKVQPLFEMAGIYSEVIVTKRQYHARDVIYEYDLETVDGLVSVGGDGTFSEVMNGLLDRTNSDAGIEQSFRHKPKSPSLRIGIIPAGSTDAVAYTLVGINDPVTSALQIIIGDCVGVDVTALYKKEEFLKYTITMSSYGYYGDLLQDSEHLRWMGPNRYTWSGLKTFLANRSYEGHISFLLASEEDSHPRDNSVCYAGCDKCRKAALKNEQARGDSRQLEFDLGSAGDVASVSSKRASFMMKDGWHHVRGKFSAITVVNISCRSHLSPQGLSPSSHLGDGCIDLILVQDCSRLQYLRHMIRIPNRKSDQFDFDFIQVYRVKEFSFQPVSEPEDMDVGEGEERGGCGRKRGGLVKLTTGSHRSSVWNCDGELVENPSLYIQVHCQLIKLFGRGVEDLNPDASLQCLSCCSSCDQEK</sequence>
<dbReference type="EMBL" id="CAJHNH020000335">
    <property type="protein sequence ID" value="CAG5117023.1"/>
    <property type="molecule type" value="Genomic_DNA"/>
</dbReference>
<name>A0A8S3YIH5_9EUPU</name>
<dbReference type="Pfam" id="PF25382">
    <property type="entry name" value="PH_CERK"/>
    <property type="match status" value="1"/>
</dbReference>
<reference evidence="2" key="1">
    <citation type="submission" date="2021-04" db="EMBL/GenBank/DDBJ databases">
        <authorList>
            <consortium name="Molecular Ecology Group"/>
        </authorList>
    </citation>
    <scope>NUCLEOTIDE SEQUENCE</scope>
</reference>
<comment type="caution">
    <text evidence="2">The sequence shown here is derived from an EMBL/GenBank/DDBJ whole genome shotgun (WGS) entry which is preliminary data.</text>
</comment>
<gene>
    <name evidence="2" type="ORF">CUNI_LOCUS2581</name>
</gene>
<dbReference type="GO" id="GO:0016020">
    <property type="term" value="C:membrane"/>
    <property type="evidence" value="ECO:0007669"/>
    <property type="project" value="GOC"/>
</dbReference>